<evidence type="ECO:0000313" key="2">
    <source>
        <dbReference type="Proteomes" id="UP000654279"/>
    </source>
</evidence>
<dbReference type="EMBL" id="JACRSO010000006">
    <property type="protein sequence ID" value="MBC8530178.1"/>
    <property type="molecule type" value="Genomic_DNA"/>
</dbReference>
<evidence type="ECO:0000313" key="1">
    <source>
        <dbReference type="EMBL" id="MBC8530178.1"/>
    </source>
</evidence>
<sequence length="65" mass="7518">MRYQGLHDLLACSNSTRQYFLSLPVAMQVALHEQDAYIHTAAQLRARAEAIEQYNNAVRISRLLW</sequence>
<name>A0A926HNI0_9FIRM</name>
<gene>
    <name evidence="1" type="ORF">H8699_12115</name>
</gene>
<dbReference type="AlphaFoldDB" id="A0A926HNI0"/>
<reference evidence="1" key="1">
    <citation type="submission" date="2020-08" db="EMBL/GenBank/DDBJ databases">
        <title>Genome public.</title>
        <authorList>
            <person name="Liu C."/>
            <person name="Sun Q."/>
        </authorList>
    </citation>
    <scope>NUCLEOTIDE SEQUENCE</scope>
    <source>
        <strain evidence="1">NSJ-44</strain>
    </source>
</reference>
<protein>
    <submittedName>
        <fullName evidence="1">Uncharacterized protein</fullName>
    </submittedName>
</protein>
<organism evidence="1 2">
    <name type="scientific">Luoshenia tenuis</name>
    <dbReference type="NCBI Taxonomy" id="2763654"/>
    <lineage>
        <taxon>Bacteria</taxon>
        <taxon>Bacillati</taxon>
        <taxon>Bacillota</taxon>
        <taxon>Clostridia</taxon>
        <taxon>Christensenellales</taxon>
        <taxon>Christensenellaceae</taxon>
        <taxon>Luoshenia</taxon>
    </lineage>
</organism>
<dbReference type="Proteomes" id="UP000654279">
    <property type="component" value="Unassembled WGS sequence"/>
</dbReference>
<comment type="caution">
    <text evidence="1">The sequence shown here is derived from an EMBL/GenBank/DDBJ whole genome shotgun (WGS) entry which is preliminary data.</text>
</comment>
<accession>A0A926HNI0</accession>
<keyword evidence="2" id="KW-1185">Reference proteome</keyword>
<proteinExistence type="predicted"/>
<dbReference type="RefSeq" id="WP_249285908.1">
    <property type="nucleotide sequence ID" value="NZ_JACRSO010000006.1"/>
</dbReference>